<dbReference type="PANTHER" id="PTHR46564">
    <property type="entry name" value="TRANSPOSASE"/>
    <property type="match status" value="1"/>
</dbReference>
<dbReference type="AlphaFoldDB" id="A0A6C0B4A3"/>
<organism evidence="3">
    <name type="scientific">viral metagenome</name>
    <dbReference type="NCBI Taxonomy" id="1070528"/>
    <lineage>
        <taxon>unclassified sequences</taxon>
        <taxon>metagenomes</taxon>
        <taxon>organismal metagenomes</taxon>
    </lineage>
</organism>
<dbReference type="InterPro" id="IPR036397">
    <property type="entry name" value="RNaseH_sf"/>
</dbReference>
<dbReference type="GO" id="GO:0003676">
    <property type="term" value="F:nucleic acid binding"/>
    <property type="evidence" value="ECO:0007669"/>
    <property type="project" value="InterPro"/>
</dbReference>
<proteinExistence type="predicted"/>
<dbReference type="InterPro" id="IPR038717">
    <property type="entry name" value="Tc1-like_DDE_dom"/>
</dbReference>
<dbReference type="EMBL" id="MN739076">
    <property type="protein sequence ID" value="QHS87047.1"/>
    <property type="molecule type" value="Genomic_DNA"/>
</dbReference>
<dbReference type="Pfam" id="PF13358">
    <property type="entry name" value="DDE_3"/>
    <property type="match status" value="1"/>
</dbReference>
<evidence type="ECO:0000259" key="2">
    <source>
        <dbReference type="Pfam" id="PF13518"/>
    </source>
</evidence>
<dbReference type="SUPFAM" id="SSF46689">
    <property type="entry name" value="Homeodomain-like"/>
    <property type="match status" value="1"/>
</dbReference>
<protein>
    <submittedName>
        <fullName evidence="3">Uncharacterized protein</fullName>
    </submittedName>
</protein>
<name>A0A6C0B4A3_9ZZZZ</name>
<evidence type="ECO:0000259" key="1">
    <source>
        <dbReference type="Pfam" id="PF13358"/>
    </source>
</evidence>
<evidence type="ECO:0000313" key="3">
    <source>
        <dbReference type="EMBL" id="QHS87047.1"/>
    </source>
</evidence>
<feature type="domain" description="Tc1-like transposase DDE" evidence="1">
    <location>
        <begin position="178"/>
        <end position="310"/>
    </location>
</feature>
<dbReference type="Pfam" id="PF13518">
    <property type="entry name" value="HTH_28"/>
    <property type="match status" value="1"/>
</dbReference>
<dbReference type="PANTHER" id="PTHR46564:SF1">
    <property type="entry name" value="TRANSPOSASE"/>
    <property type="match status" value="1"/>
</dbReference>
<dbReference type="Gene3D" id="3.30.420.10">
    <property type="entry name" value="Ribonuclease H-like superfamily/Ribonuclease H"/>
    <property type="match status" value="1"/>
</dbReference>
<reference evidence="3" key="1">
    <citation type="journal article" date="2020" name="Nature">
        <title>Giant virus diversity and host interactions through global metagenomics.</title>
        <authorList>
            <person name="Schulz F."/>
            <person name="Roux S."/>
            <person name="Paez-Espino D."/>
            <person name="Jungbluth S."/>
            <person name="Walsh D.A."/>
            <person name="Denef V.J."/>
            <person name="McMahon K.D."/>
            <person name="Konstantinidis K.T."/>
            <person name="Eloe-Fadrosh E.A."/>
            <person name="Kyrpides N.C."/>
            <person name="Woyke T."/>
        </authorList>
    </citation>
    <scope>NUCLEOTIDE SEQUENCE</scope>
    <source>
        <strain evidence="3">GVMAG-M-3300009422-16</strain>
    </source>
</reference>
<feature type="domain" description="Insertion element IS150 protein InsJ-like helix-turn-helix" evidence="2">
    <location>
        <begin position="35"/>
        <end position="72"/>
    </location>
</feature>
<dbReference type="InterPro" id="IPR055247">
    <property type="entry name" value="InsJ-like_HTH"/>
</dbReference>
<sequence length="364" mass="43083">MCYFNHIYIYIYLSKNLIIISNNILMPTHKSSDYKLSAVKYYLSHSKNQVQTCKIFGCSTRSLMRWVDKYKSTNNITRKKRDYTSYKISNSYISFIKQQLKQNKTITIDELLVKLKTKYPDLILSRVHLGRVVRDNNITLKQTRLRHIPKTRYKKPIVIKNQIKEFYSKVKQYSLDNIICIDETSLNSFMIRRKCYEELGKRCVVKTESQEVFKKYTGIFAICSKGVIGYEIYKKGGIDSNRMVNFINKFINGKYKNKLIILDNASSHRNQLVKDVIKKNNNLLYAVPYQHYTNAIEGYFNVLKSRLQKKKGLTYNELVNNVKDVLDEIPIHIYKNLIKGAYDRNEKYVKRPSTRKKKPKKYLD</sequence>
<accession>A0A6C0B4A3</accession>
<dbReference type="InterPro" id="IPR009057">
    <property type="entry name" value="Homeodomain-like_sf"/>
</dbReference>